<dbReference type="Proteomes" id="UP000612055">
    <property type="component" value="Unassembled WGS sequence"/>
</dbReference>
<proteinExistence type="predicted"/>
<dbReference type="AlphaFoldDB" id="A0A835Y0F2"/>
<reference evidence="1" key="1">
    <citation type="journal article" date="2020" name="bioRxiv">
        <title>Comparative genomics of Chlamydomonas.</title>
        <authorList>
            <person name="Craig R.J."/>
            <person name="Hasan A.R."/>
            <person name="Ness R.W."/>
            <person name="Keightley P.D."/>
        </authorList>
    </citation>
    <scope>NUCLEOTIDE SEQUENCE</scope>
    <source>
        <strain evidence="1">CCAP 11/70</strain>
    </source>
</reference>
<name>A0A835Y0F2_9CHLO</name>
<comment type="caution">
    <text evidence="1">The sequence shown here is derived from an EMBL/GenBank/DDBJ whole genome shotgun (WGS) entry which is preliminary data.</text>
</comment>
<organism evidence="1 2">
    <name type="scientific">Edaphochlamys debaryana</name>
    <dbReference type="NCBI Taxonomy" id="47281"/>
    <lineage>
        <taxon>Eukaryota</taxon>
        <taxon>Viridiplantae</taxon>
        <taxon>Chlorophyta</taxon>
        <taxon>core chlorophytes</taxon>
        <taxon>Chlorophyceae</taxon>
        <taxon>CS clade</taxon>
        <taxon>Chlamydomonadales</taxon>
        <taxon>Chlamydomonadales incertae sedis</taxon>
        <taxon>Edaphochlamys</taxon>
    </lineage>
</organism>
<keyword evidence="2" id="KW-1185">Reference proteome</keyword>
<accession>A0A835Y0F2</accession>
<protein>
    <submittedName>
        <fullName evidence="1">Uncharacterized protein</fullName>
    </submittedName>
</protein>
<sequence length="243" mass="25571">MMPLPDCLAWTLEARGTNLSPACAARVDSPCFSGAQQDLRSSSLSLEAFEGSQPACDRVCFEWAAAQQDGQQSALVNADASSNCSPALNILTGSFGVSLQSILQAQVAAKQLDQRVVDAFAADMDSFKLERCEAGTSADGKFHHVLITMCGRLSARGEAEALSPALQYNDGTLATWQAAALAMTGFTASSSSATCSNLAFEAAFSSDYSRDKDGCAGLRTAWSANSCPTDVLRLGIDDQEISR</sequence>
<evidence type="ECO:0000313" key="1">
    <source>
        <dbReference type="EMBL" id="KAG2488899.1"/>
    </source>
</evidence>
<dbReference type="EMBL" id="JAEHOE010000078">
    <property type="protein sequence ID" value="KAG2488899.1"/>
    <property type="molecule type" value="Genomic_DNA"/>
</dbReference>
<gene>
    <name evidence="1" type="ORF">HYH03_012529</name>
</gene>
<evidence type="ECO:0000313" key="2">
    <source>
        <dbReference type="Proteomes" id="UP000612055"/>
    </source>
</evidence>